<sequence>MNVFYIGVDNPVTISVPGVANEKVRASISNGSLSPTGGGKYVVRVTGGSEATINVSADMDGSSRPMGSTKFRVKPIPTPVPKVANKISGNFTKAEILASPYVLAVLENFDFDLRYNVVSYKFTYKNAAGDLIDLPGQGYMLSQQMKTMIQNSRRGDRFWVEDVVAAGLT</sequence>
<protein>
    <submittedName>
        <fullName evidence="3">Uncharacterized protein</fullName>
    </submittedName>
</protein>
<accession>A0A645HK67</accession>
<gene>
    <name evidence="3" type="ORF">SDC9_186678</name>
</gene>
<dbReference type="AlphaFoldDB" id="A0A645HK67"/>
<dbReference type="Pfam" id="PF12080">
    <property type="entry name" value="GldM_4th"/>
    <property type="match status" value="1"/>
</dbReference>
<feature type="domain" description="Gliding motility-associated protein GldM C-terminal" evidence="1">
    <location>
        <begin position="77"/>
        <end position="165"/>
    </location>
</feature>
<evidence type="ECO:0000259" key="2">
    <source>
        <dbReference type="Pfam" id="PF21602"/>
    </source>
</evidence>
<proteinExistence type="predicted"/>
<dbReference type="EMBL" id="VSSQ01094789">
    <property type="protein sequence ID" value="MPN39150.1"/>
    <property type="molecule type" value="Genomic_DNA"/>
</dbReference>
<dbReference type="InterPro" id="IPR022719">
    <property type="entry name" value="Motility-assoc_prot_GldM_C"/>
</dbReference>
<evidence type="ECO:0000313" key="3">
    <source>
        <dbReference type="EMBL" id="MPN39150.1"/>
    </source>
</evidence>
<dbReference type="Pfam" id="PF21602">
    <property type="entry name" value="GldM_3rd"/>
    <property type="match status" value="1"/>
</dbReference>
<name>A0A645HK67_9ZZZZ</name>
<reference evidence="3" key="1">
    <citation type="submission" date="2019-08" db="EMBL/GenBank/DDBJ databases">
        <authorList>
            <person name="Kucharzyk K."/>
            <person name="Murdoch R.W."/>
            <person name="Higgins S."/>
            <person name="Loffler F."/>
        </authorList>
    </citation>
    <scope>NUCLEOTIDE SEQUENCE</scope>
</reference>
<comment type="caution">
    <text evidence="3">The sequence shown here is derived from an EMBL/GenBank/DDBJ whole genome shotgun (WGS) entry which is preliminary data.</text>
</comment>
<organism evidence="3">
    <name type="scientific">bioreactor metagenome</name>
    <dbReference type="NCBI Taxonomy" id="1076179"/>
    <lineage>
        <taxon>unclassified sequences</taxon>
        <taxon>metagenomes</taxon>
        <taxon>ecological metagenomes</taxon>
    </lineage>
</organism>
<feature type="domain" description="Gliding motility-associated protein GldM second immunoglobulin-like" evidence="2">
    <location>
        <begin position="1"/>
        <end position="74"/>
    </location>
</feature>
<evidence type="ECO:0000259" key="1">
    <source>
        <dbReference type="Pfam" id="PF12080"/>
    </source>
</evidence>
<dbReference type="InterPro" id="IPR048406">
    <property type="entry name" value="GldM_Ig-like-2"/>
</dbReference>